<proteinExistence type="predicted"/>
<sequence length="68" mass="7752">YNVDEACYGSHQDDYVKPVCPAGHVIYVSDVYTYAKKKSTGCREESSSFFHNETYCCQYVNDTEDCGM</sequence>
<dbReference type="EMBL" id="JBJQND010000003">
    <property type="protein sequence ID" value="KAL3882175.1"/>
    <property type="molecule type" value="Genomic_DNA"/>
</dbReference>
<feature type="non-terminal residue" evidence="1">
    <location>
        <position position="1"/>
    </location>
</feature>
<evidence type="ECO:0000313" key="2">
    <source>
        <dbReference type="Proteomes" id="UP001634394"/>
    </source>
</evidence>
<dbReference type="AlphaFoldDB" id="A0ABD3XBA6"/>
<keyword evidence="2" id="KW-1185">Reference proteome</keyword>
<comment type="caution">
    <text evidence="1">The sequence shown here is derived from an EMBL/GenBank/DDBJ whole genome shotgun (WGS) entry which is preliminary data.</text>
</comment>
<evidence type="ECO:0000313" key="1">
    <source>
        <dbReference type="EMBL" id="KAL3882175.1"/>
    </source>
</evidence>
<feature type="non-terminal residue" evidence="1">
    <location>
        <position position="68"/>
    </location>
</feature>
<accession>A0ABD3XBA6</accession>
<gene>
    <name evidence="1" type="ORF">ACJMK2_028543</name>
</gene>
<dbReference type="Proteomes" id="UP001634394">
    <property type="component" value="Unassembled WGS sequence"/>
</dbReference>
<reference evidence="1 2" key="1">
    <citation type="submission" date="2024-11" db="EMBL/GenBank/DDBJ databases">
        <title>Chromosome-level genome assembly of the freshwater bivalve Anodonta woodiana.</title>
        <authorList>
            <person name="Chen X."/>
        </authorList>
    </citation>
    <scope>NUCLEOTIDE SEQUENCE [LARGE SCALE GENOMIC DNA]</scope>
    <source>
        <strain evidence="1">MN2024</strain>
        <tissue evidence="1">Gills</tissue>
    </source>
</reference>
<name>A0ABD3XBA6_SINWO</name>
<protein>
    <submittedName>
        <fullName evidence="1">Uncharacterized protein</fullName>
    </submittedName>
</protein>
<organism evidence="1 2">
    <name type="scientific">Sinanodonta woodiana</name>
    <name type="common">Chinese pond mussel</name>
    <name type="synonym">Anodonta woodiana</name>
    <dbReference type="NCBI Taxonomy" id="1069815"/>
    <lineage>
        <taxon>Eukaryota</taxon>
        <taxon>Metazoa</taxon>
        <taxon>Spiralia</taxon>
        <taxon>Lophotrochozoa</taxon>
        <taxon>Mollusca</taxon>
        <taxon>Bivalvia</taxon>
        <taxon>Autobranchia</taxon>
        <taxon>Heteroconchia</taxon>
        <taxon>Palaeoheterodonta</taxon>
        <taxon>Unionida</taxon>
        <taxon>Unionoidea</taxon>
        <taxon>Unionidae</taxon>
        <taxon>Unioninae</taxon>
        <taxon>Sinanodonta</taxon>
    </lineage>
</organism>